<reference evidence="2" key="1">
    <citation type="submission" date="2025-08" db="UniProtKB">
        <authorList>
            <consortium name="RefSeq"/>
        </authorList>
    </citation>
    <scope>IDENTIFICATION</scope>
    <source>
        <tissue evidence="2">Entire body</tissue>
    </source>
</reference>
<proteinExistence type="predicted"/>
<gene>
    <name evidence="2" type="primary">LOC112905461</name>
</gene>
<evidence type="ECO:0000313" key="1">
    <source>
        <dbReference type="Proteomes" id="UP000192223"/>
    </source>
</evidence>
<dbReference type="Proteomes" id="UP000192223">
    <property type="component" value="Unplaced"/>
</dbReference>
<accession>A0A7F5RCQ6</accession>
<keyword evidence="1" id="KW-1185">Reference proteome</keyword>
<dbReference type="RefSeq" id="XP_025833754.1">
    <property type="nucleotide sequence ID" value="XM_025977969.1"/>
</dbReference>
<dbReference type="OrthoDB" id="10067219at2759"/>
<protein>
    <submittedName>
        <fullName evidence="2">Uncharacterized protein LOC112905461</fullName>
    </submittedName>
</protein>
<dbReference type="InParanoid" id="A0A7F5RCQ6"/>
<organism evidence="1 2">
    <name type="scientific">Agrilus planipennis</name>
    <name type="common">Emerald ash borer</name>
    <name type="synonym">Agrilus marcopoli</name>
    <dbReference type="NCBI Taxonomy" id="224129"/>
    <lineage>
        <taxon>Eukaryota</taxon>
        <taxon>Metazoa</taxon>
        <taxon>Ecdysozoa</taxon>
        <taxon>Arthropoda</taxon>
        <taxon>Hexapoda</taxon>
        <taxon>Insecta</taxon>
        <taxon>Pterygota</taxon>
        <taxon>Neoptera</taxon>
        <taxon>Endopterygota</taxon>
        <taxon>Coleoptera</taxon>
        <taxon>Polyphaga</taxon>
        <taxon>Elateriformia</taxon>
        <taxon>Buprestoidea</taxon>
        <taxon>Buprestidae</taxon>
        <taxon>Agrilinae</taxon>
        <taxon>Agrilus</taxon>
    </lineage>
</organism>
<dbReference type="AlphaFoldDB" id="A0A7F5RCQ6"/>
<dbReference type="GeneID" id="112905461"/>
<evidence type="ECO:0000313" key="2">
    <source>
        <dbReference type="RefSeq" id="XP_025833754.1"/>
    </source>
</evidence>
<dbReference type="KEGG" id="apln:112905461"/>
<sequence>MELEGYEVYDYSLEDQNFYDADPPKKCQPKRRVTFKRQLAKCEEAEYTAMVVLKQEVMDDCDDVFVPTPKSLGSIQKVPSLSDLSDPEASSGKFNNKCFVLLDFLVSQN</sequence>
<name>A0A7F5RCQ6_AGRPL</name>